<reference evidence="1" key="1">
    <citation type="submission" date="2016-03" db="EMBL/GenBank/DDBJ databases">
        <title>Mechanisms controlling the formation of the plant cell surface in tip-growing cells are functionally conserved among land plants.</title>
        <authorList>
            <person name="Honkanen S."/>
            <person name="Jones V.A."/>
            <person name="Morieri G."/>
            <person name="Champion C."/>
            <person name="Hetherington A.J."/>
            <person name="Kelly S."/>
            <person name="Saint-Marcoux D."/>
            <person name="Proust H."/>
            <person name="Prescott H."/>
            <person name="Dolan L."/>
        </authorList>
    </citation>
    <scope>NUCLEOTIDE SEQUENCE [LARGE SCALE GENOMIC DNA]</scope>
    <source>
        <tissue evidence="1">Whole gametophyte</tissue>
    </source>
</reference>
<evidence type="ECO:0000313" key="1">
    <source>
        <dbReference type="EMBL" id="OAE24791.1"/>
    </source>
</evidence>
<accession>A0A176VWR3</accession>
<dbReference type="AlphaFoldDB" id="A0A176VWR3"/>
<dbReference type="EMBL" id="LVLJ01002475">
    <property type="protein sequence ID" value="OAE24791.1"/>
    <property type="molecule type" value="Genomic_DNA"/>
</dbReference>
<organism evidence="1 2">
    <name type="scientific">Marchantia polymorpha subsp. ruderalis</name>
    <dbReference type="NCBI Taxonomy" id="1480154"/>
    <lineage>
        <taxon>Eukaryota</taxon>
        <taxon>Viridiplantae</taxon>
        <taxon>Streptophyta</taxon>
        <taxon>Embryophyta</taxon>
        <taxon>Marchantiophyta</taxon>
        <taxon>Marchantiopsida</taxon>
        <taxon>Marchantiidae</taxon>
        <taxon>Marchantiales</taxon>
        <taxon>Marchantiaceae</taxon>
        <taxon>Marchantia</taxon>
    </lineage>
</organism>
<protein>
    <submittedName>
        <fullName evidence="1">Uncharacterized protein</fullName>
    </submittedName>
</protein>
<sequence>MESRVAKYLSARASDLALPGVVVALSNSSPGVGGMDVRLILLDIHSKVELGLSSPTETANVLGRIMFTPLDAHGQCKLVGRFAIEVSGWSSMPLSAERSVASLGAGTVITDVYSYMGMEIEMEETIHSTDRRFVRGAGPREEAGLTGSRSTIGSVGPKRVMNRRNLTTSFSSPVTSSSSPFLPVPEKNLPPVASFRGPLSSHMEVASTADRKSTFRMFLRHRSIDPWGKVVWTHPNILARQGKGREGRGGGEGVCAGDRGFCSGYNKPQTVVGH</sequence>
<keyword evidence="2" id="KW-1185">Reference proteome</keyword>
<comment type="caution">
    <text evidence="1">The sequence shown here is derived from an EMBL/GenBank/DDBJ whole genome shotgun (WGS) entry which is preliminary data.</text>
</comment>
<evidence type="ECO:0000313" key="2">
    <source>
        <dbReference type="Proteomes" id="UP000077202"/>
    </source>
</evidence>
<proteinExistence type="predicted"/>
<name>A0A176VWR3_MARPO</name>
<dbReference type="Proteomes" id="UP000077202">
    <property type="component" value="Unassembled WGS sequence"/>
</dbReference>
<gene>
    <name evidence="1" type="ORF">AXG93_108s1080</name>
</gene>